<dbReference type="PANTHER" id="PTHR33495">
    <property type="entry name" value="ANTI-SIGMA FACTOR ANTAGONIST TM_1081-RELATED-RELATED"/>
    <property type="match status" value="1"/>
</dbReference>
<dbReference type="GO" id="GO:0043856">
    <property type="term" value="F:anti-sigma factor antagonist activity"/>
    <property type="evidence" value="ECO:0007669"/>
    <property type="project" value="InterPro"/>
</dbReference>
<dbReference type="AlphaFoldDB" id="A0A9D1X4S7"/>
<dbReference type="Gene3D" id="3.30.750.24">
    <property type="entry name" value="STAS domain"/>
    <property type="match status" value="1"/>
</dbReference>
<accession>A0A9D1X4S7</accession>
<dbReference type="EMBL" id="DXEQ01000227">
    <property type="protein sequence ID" value="HIX72894.1"/>
    <property type="molecule type" value="Genomic_DNA"/>
</dbReference>
<dbReference type="NCBIfam" id="TIGR00377">
    <property type="entry name" value="ant_ant_sig"/>
    <property type="match status" value="1"/>
</dbReference>
<dbReference type="PROSITE" id="PS50801">
    <property type="entry name" value="STAS"/>
    <property type="match status" value="1"/>
</dbReference>
<reference evidence="4" key="2">
    <citation type="submission" date="2021-04" db="EMBL/GenBank/DDBJ databases">
        <authorList>
            <person name="Gilroy R."/>
        </authorList>
    </citation>
    <scope>NUCLEOTIDE SEQUENCE</scope>
    <source>
        <strain evidence="4">ChiSxjej3B15-1167</strain>
    </source>
</reference>
<gene>
    <name evidence="4" type="ORF">H9849_07710</name>
</gene>
<dbReference type="PANTHER" id="PTHR33495:SF2">
    <property type="entry name" value="ANTI-SIGMA FACTOR ANTAGONIST TM_1081-RELATED"/>
    <property type="match status" value="1"/>
</dbReference>
<evidence type="ECO:0000313" key="5">
    <source>
        <dbReference type="Proteomes" id="UP000886805"/>
    </source>
</evidence>
<organism evidence="4 5">
    <name type="scientific">Candidatus Anaerobutyricum stercoripullorum</name>
    <dbReference type="NCBI Taxonomy" id="2838456"/>
    <lineage>
        <taxon>Bacteria</taxon>
        <taxon>Bacillati</taxon>
        <taxon>Bacillota</taxon>
        <taxon>Clostridia</taxon>
        <taxon>Lachnospirales</taxon>
        <taxon>Lachnospiraceae</taxon>
        <taxon>Anaerobutyricum</taxon>
    </lineage>
</organism>
<dbReference type="InterPro" id="IPR002645">
    <property type="entry name" value="STAS_dom"/>
</dbReference>
<dbReference type="SUPFAM" id="SSF52091">
    <property type="entry name" value="SpoIIaa-like"/>
    <property type="match status" value="1"/>
</dbReference>
<feature type="domain" description="STAS" evidence="3">
    <location>
        <begin position="11"/>
        <end position="111"/>
    </location>
</feature>
<dbReference type="CDD" id="cd07043">
    <property type="entry name" value="STAS_anti-anti-sigma_factors"/>
    <property type="match status" value="1"/>
</dbReference>
<proteinExistence type="inferred from homology"/>
<dbReference type="InterPro" id="IPR003658">
    <property type="entry name" value="Anti-sigma_ant"/>
</dbReference>
<reference evidence="4" key="1">
    <citation type="journal article" date="2021" name="PeerJ">
        <title>Extensive microbial diversity within the chicken gut microbiome revealed by metagenomics and culture.</title>
        <authorList>
            <person name="Gilroy R."/>
            <person name="Ravi A."/>
            <person name="Getino M."/>
            <person name="Pursley I."/>
            <person name="Horton D.L."/>
            <person name="Alikhan N.F."/>
            <person name="Baker D."/>
            <person name="Gharbi K."/>
            <person name="Hall N."/>
            <person name="Watson M."/>
            <person name="Adriaenssens E.M."/>
            <person name="Foster-Nyarko E."/>
            <person name="Jarju S."/>
            <person name="Secka A."/>
            <person name="Antonio M."/>
            <person name="Oren A."/>
            <person name="Chaudhuri R.R."/>
            <person name="La Ragione R."/>
            <person name="Hildebrand F."/>
            <person name="Pallen M.J."/>
        </authorList>
    </citation>
    <scope>NUCLEOTIDE SEQUENCE</scope>
    <source>
        <strain evidence="4">ChiSxjej3B15-1167</strain>
    </source>
</reference>
<sequence length="111" mass="13037">MRFCHVKNRCLVIRLPREIDHWQAEKIREESELMFLKACIRDVLFDFTGTEFMDSSGIGLILGRLRQVRPVEGRVYLFGGSPVLQKMWEMSGILQKVTVLDTIEEMKEVYE</sequence>
<comment type="caution">
    <text evidence="4">The sequence shown here is derived from an EMBL/GenBank/DDBJ whole genome shotgun (WGS) entry which is preliminary data.</text>
</comment>
<dbReference type="Proteomes" id="UP000886805">
    <property type="component" value="Unassembled WGS sequence"/>
</dbReference>
<comment type="similarity">
    <text evidence="1 2">Belongs to the anti-sigma-factor antagonist family.</text>
</comment>
<dbReference type="Pfam" id="PF01740">
    <property type="entry name" value="STAS"/>
    <property type="match status" value="1"/>
</dbReference>
<evidence type="ECO:0000259" key="3">
    <source>
        <dbReference type="PROSITE" id="PS50801"/>
    </source>
</evidence>
<protein>
    <recommendedName>
        <fullName evidence="2">Anti-sigma factor antagonist</fullName>
    </recommendedName>
</protein>
<name>A0A9D1X4S7_9FIRM</name>
<evidence type="ECO:0000256" key="1">
    <source>
        <dbReference type="ARBA" id="ARBA00009013"/>
    </source>
</evidence>
<evidence type="ECO:0000256" key="2">
    <source>
        <dbReference type="RuleBase" id="RU003749"/>
    </source>
</evidence>
<dbReference type="InterPro" id="IPR036513">
    <property type="entry name" value="STAS_dom_sf"/>
</dbReference>
<evidence type="ECO:0000313" key="4">
    <source>
        <dbReference type="EMBL" id="HIX72894.1"/>
    </source>
</evidence>